<keyword evidence="1" id="KW-0812">Transmembrane</keyword>
<protein>
    <submittedName>
        <fullName evidence="2">Uncharacterized protein</fullName>
    </submittedName>
</protein>
<dbReference type="Proteomes" id="UP001498771">
    <property type="component" value="Unassembled WGS sequence"/>
</dbReference>
<name>A0ABR1EYW4_9ASCO</name>
<feature type="transmembrane region" description="Helical" evidence="1">
    <location>
        <begin position="64"/>
        <end position="83"/>
    </location>
</feature>
<evidence type="ECO:0000313" key="2">
    <source>
        <dbReference type="EMBL" id="KAK7202807.1"/>
    </source>
</evidence>
<dbReference type="RefSeq" id="XP_064765840.1">
    <property type="nucleotide sequence ID" value="XM_064915557.1"/>
</dbReference>
<reference evidence="2 3" key="1">
    <citation type="submission" date="2024-03" db="EMBL/GenBank/DDBJ databases">
        <title>Genome-scale model development and genomic sequencing of the oleaginous clade Lipomyces.</title>
        <authorList>
            <consortium name="Lawrence Berkeley National Laboratory"/>
            <person name="Czajka J.J."/>
            <person name="Han Y."/>
            <person name="Kim J."/>
            <person name="Mondo S.J."/>
            <person name="Hofstad B.A."/>
            <person name="Robles A."/>
            <person name="Haridas S."/>
            <person name="Riley R."/>
            <person name="LaButti K."/>
            <person name="Pangilinan J."/>
            <person name="Andreopoulos W."/>
            <person name="Lipzen A."/>
            <person name="Yan J."/>
            <person name="Wang M."/>
            <person name="Ng V."/>
            <person name="Grigoriev I.V."/>
            <person name="Spatafora J.W."/>
            <person name="Magnuson J.K."/>
            <person name="Baker S.E."/>
            <person name="Pomraning K.R."/>
        </authorList>
    </citation>
    <scope>NUCLEOTIDE SEQUENCE [LARGE SCALE GENOMIC DNA]</scope>
    <source>
        <strain evidence="2 3">Phaff 52-87</strain>
    </source>
</reference>
<gene>
    <name evidence="2" type="ORF">BZA70DRAFT_93967</name>
</gene>
<accession>A0ABR1EYW4</accession>
<dbReference type="GeneID" id="90041069"/>
<comment type="caution">
    <text evidence="2">The sequence shown here is derived from an EMBL/GenBank/DDBJ whole genome shotgun (WGS) entry which is preliminary data.</text>
</comment>
<keyword evidence="1" id="KW-0472">Membrane</keyword>
<evidence type="ECO:0000313" key="3">
    <source>
        <dbReference type="Proteomes" id="UP001498771"/>
    </source>
</evidence>
<evidence type="ECO:0000256" key="1">
    <source>
        <dbReference type="SAM" id="Phobius"/>
    </source>
</evidence>
<keyword evidence="3" id="KW-1185">Reference proteome</keyword>
<proteinExistence type="predicted"/>
<keyword evidence="1" id="KW-1133">Transmembrane helix</keyword>
<sequence length="351" mass="39935">MIASFLLPQLERWPTTFFYIKAAIAAIPWPARFASSHPLRIFLDARSILLSSGLYPVFSRQGCLISMWLLLSFYILFALTPLLRFTLSCLYKTALLPTKLFAQNTSRSDLAVIIAEIKAQAADRDAKHSLLLQQTFTAFALELRDHSARLDASFAQRSDFVQQSDLVRTSDLVQNSGLAQRSDSPQNPDNAPLDALSKQIHKLEENSRFRSYEHRLLIGENKRKLSHELCTYRGDVMLHINKLSEWLNGELPKHLEAQGSRLYSRLAAYFDLADVHQLKLAEGLEEQIKHYTEQHASVLAGQIYNMAVNVHQTASRFNEWEKEVSSRLLAIEDALHIPQRPPLKEINQPSA</sequence>
<organism evidence="2 3">
    <name type="scientific">Myxozyma melibiosi</name>
    <dbReference type="NCBI Taxonomy" id="54550"/>
    <lineage>
        <taxon>Eukaryota</taxon>
        <taxon>Fungi</taxon>
        <taxon>Dikarya</taxon>
        <taxon>Ascomycota</taxon>
        <taxon>Saccharomycotina</taxon>
        <taxon>Lipomycetes</taxon>
        <taxon>Lipomycetales</taxon>
        <taxon>Lipomycetaceae</taxon>
        <taxon>Myxozyma</taxon>
    </lineage>
</organism>
<dbReference type="EMBL" id="JBBJBU010000015">
    <property type="protein sequence ID" value="KAK7202807.1"/>
    <property type="molecule type" value="Genomic_DNA"/>
</dbReference>